<name>A0A9X1HWX0_9BACT</name>
<dbReference type="AlphaFoldDB" id="A0A9X1HWX0"/>
<evidence type="ECO:0000313" key="1">
    <source>
        <dbReference type="EMBL" id="MCA6077969.1"/>
    </source>
</evidence>
<keyword evidence="2" id="KW-1185">Reference proteome</keyword>
<dbReference type="GO" id="GO:0016787">
    <property type="term" value="F:hydrolase activity"/>
    <property type="evidence" value="ECO:0007669"/>
    <property type="project" value="UniProtKB-KW"/>
</dbReference>
<accession>A0A9X1HWX0</accession>
<dbReference type="InterPro" id="IPR036278">
    <property type="entry name" value="Sialidase_sf"/>
</dbReference>
<dbReference type="SUPFAM" id="SSF50939">
    <property type="entry name" value="Sialidases"/>
    <property type="match status" value="1"/>
</dbReference>
<dbReference type="CDD" id="cd15482">
    <property type="entry name" value="Sialidase_non-viral"/>
    <property type="match status" value="2"/>
</dbReference>
<dbReference type="EMBL" id="JAIXNE010000005">
    <property type="protein sequence ID" value="MCA6077969.1"/>
    <property type="molecule type" value="Genomic_DNA"/>
</dbReference>
<proteinExistence type="predicted"/>
<gene>
    <name evidence="1" type="ORF">LDX50_24045</name>
</gene>
<reference evidence="1" key="1">
    <citation type="submission" date="2021-09" db="EMBL/GenBank/DDBJ databases">
        <title>Fulvivirga sp. isolated from coastal sediment.</title>
        <authorList>
            <person name="Yu H."/>
        </authorList>
    </citation>
    <scope>NUCLEOTIDE SEQUENCE</scope>
    <source>
        <strain evidence="1">1062</strain>
    </source>
</reference>
<protein>
    <submittedName>
        <fullName evidence="1">Glycoside hydrolase</fullName>
    </submittedName>
</protein>
<dbReference type="Proteomes" id="UP001139409">
    <property type="component" value="Unassembled WGS sequence"/>
</dbReference>
<comment type="caution">
    <text evidence="1">The sequence shown here is derived from an EMBL/GenBank/DDBJ whole genome shotgun (WGS) entry which is preliminary data.</text>
</comment>
<keyword evidence="1" id="KW-0378">Hydrolase</keyword>
<sequence>MAVPHVGSGQKIVTRNFTIESLRPVLLLPAVDRKSPENLTVLFTNGNVLMTDDAGETWNEHALPNPVSGSEGWIFSNKKGDLFYFRRISETALDVSVSTDGGTEWKEAGNLELPGITGYPSIFFDPDKERVMVSYLKENDCTIELIFLQSSNSRKWTDPKRLNGDDISCRTPGFSNGGITKGPQDYLFAAWSNDGVIYLDRSYDGGEKWLRSDIAIHPRKGASITGKPTVLSDNSRSVLSRALYVMWADSVESGYDILSSRSTNNGDSWTTPLRVHSGDPLDVRSPQMYLDQSNGFLYALYYQKNGDGTYNLFVALSDDGAQSFDHMQLNEVALNVENEQWLPLLARMDVHEGKVVVSWSSVSGNEQKIWIRSLTYDQILK</sequence>
<organism evidence="1 2">
    <name type="scientific">Fulvivirga sedimenti</name>
    <dbReference type="NCBI Taxonomy" id="2879465"/>
    <lineage>
        <taxon>Bacteria</taxon>
        <taxon>Pseudomonadati</taxon>
        <taxon>Bacteroidota</taxon>
        <taxon>Cytophagia</taxon>
        <taxon>Cytophagales</taxon>
        <taxon>Fulvivirgaceae</taxon>
        <taxon>Fulvivirga</taxon>
    </lineage>
</organism>
<dbReference type="Gene3D" id="2.120.10.10">
    <property type="match status" value="2"/>
</dbReference>
<evidence type="ECO:0000313" key="2">
    <source>
        <dbReference type="Proteomes" id="UP001139409"/>
    </source>
</evidence>